<reference evidence="3 4" key="1">
    <citation type="submission" date="2019-01" db="EMBL/GenBank/DDBJ databases">
        <title>Draft genome sequences of the type strains of six Macrococcus species.</title>
        <authorList>
            <person name="Mazhar S."/>
            <person name="Altermann E."/>
            <person name="Hill C."/>
            <person name="Mcauliffe O."/>
        </authorList>
    </citation>
    <scope>NUCLEOTIDE SEQUENCE [LARGE SCALE GENOMIC DNA]</scope>
    <source>
        <strain evidence="3 4">ATCC 51828</strain>
    </source>
</reference>
<dbReference type="GO" id="GO:0004792">
    <property type="term" value="F:thiosulfate-cyanide sulfurtransferase activity"/>
    <property type="evidence" value="ECO:0007669"/>
    <property type="project" value="TreeGrafter"/>
</dbReference>
<evidence type="ECO:0000256" key="1">
    <source>
        <dbReference type="ARBA" id="ARBA00009919"/>
    </source>
</evidence>
<dbReference type="InterPro" id="IPR000594">
    <property type="entry name" value="ThiF_NAD_FAD-bd"/>
</dbReference>
<dbReference type="Gene3D" id="3.40.50.720">
    <property type="entry name" value="NAD(P)-binding Rossmann-like Domain"/>
    <property type="match status" value="1"/>
</dbReference>
<comment type="similarity">
    <text evidence="1">Belongs to the HesA/MoeB/ThiF family.</text>
</comment>
<dbReference type="GO" id="GO:0008146">
    <property type="term" value="F:sulfotransferase activity"/>
    <property type="evidence" value="ECO:0007669"/>
    <property type="project" value="TreeGrafter"/>
</dbReference>
<dbReference type="GO" id="GO:0005829">
    <property type="term" value="C:cytosol"/>
    <property type="evidence" value="ECO:0007669"/>
    <property type="project" value="TreeGrafter"/>
</dbReference>
<dbReference type="GO" id="GO:0016779">
    <property type="term" value="F:nucleotidyltransferase activity"/>
    <property type="evidence" value="ECO:0007669"/>
    <property type="project" value="TreeGrafter"/>
</dbReference>
<keyword evidence="4" id="KW-1185">Reference proteome</keyword>
<dbReference type="EMBL" id="SCWD01000002">
    <property type="protein sequence ID" value="TDM02267.1"/>
    <property type="molecule type" value="Genomic_DNA"/>
</dbReference>
<organism evidence="3 4">
    <name type="scientific">Macrococcus carouselicus</name>
    <dbReference type="NCBI Taxonomy" id="69969"/>
    <lineage>
        <taxon>Bacteria</taxon>
        <taxon>Bacillati</taxon>
        <taxon>Bacillota</taxon>
        <taxon>Bacilli</taxon>
        <taxon>Bacillales</taxon>
        <taxon>Staphylococcaceae</taxon>
        <taxon>Macrococcus</taxon>
    </lineage>
</organism>
<evidence type="ECO:0000259" key="2">
    <source>
        <dbReference type="Pfam" id="PF00899"/>
    </source>
</evidence>
<evidence type="ECO:0000313" key="4">
    <source>
        <dbReference type="Proteomes" id="UP000295280"/>
    </source>
</evidence>
<dbReference type="CDD" id="cd00757">
    <property type="entry name" value="ThiF_MoeB_HesA_family"/>
    <property type="match status" value="1"/>
</dbReference>
<name>A0A9Q8FQ99_9STAP</name>
<dbReference type="OrthoDB" id="9804286at2"/>
<dbReference type="Proteomes" id="UP000295280">
    <property type="component" value="Unassembled WGS sequence"/>
</dbReference>
<proteinExistence type="inferred from homology"/>
<evidence type="ECO:0000313" key="3">
    <source>
        <dbReference type="EMBL" id="TDM02267.1"/>
    </source>
</evidence>
<dbReference type="Pfam" id="PF00899">
    <property type="entry name" value="ThiF"/>
    <property type="match status" value="1"/>
</dbReference>
<dbReference type="FunFam" id="3.40.50.720:FF:000080">
    <property type="entry name" value="Thiazole biosynthesis adenylyltransferase ThiF"/>
    <property type="match status" value="1"/>
</dbReference>
<dbReference type="GO" id="GO:0008641">
    <property type="term" value="F:ubiquitin-like modifier activating enzyme activity"/>
    <property type="evidence" value="ECO:0007669"/>
    <property type="project" value="InterPro"/>
</dbReference>
<dbReference type="PANTHER" id="PTHR10953">
    <property type="entry name" value="UBIQUITIN-ACTIVATING ENZYME E1"/>
    <property type="match status" value="1"/>
</dbReference>
<sequence length="339" mass="37717">MCRQSVKPGGRPAVPVSRYERQIRCGAFGQKGQQLMEQATFLVIGAGALGSAVSEQLTRAGAGRLVICDMDIVEVSNLHRQSCYTEADAADHLLKVIALKNHLQNINGDSEIFTHTEEVTSLNIEALIRRYTPTIVIDGTDAFSTRFLINEACHKHQIPWVYGACLGTKGTVLGIDHSGPCLKCLLLEDQSTGQDCSIAGILPPAAHLSASMQVAEIMNYMATGQFSQQLITFDTQTMRFQQTKADRLKNPACETCGQDRYHLLQRQLENVVKLCGGKYMIRLNAERFTSTKLNFQKSSLHFKYYQDKQYQISFFHDGRVIISGAANQQQAEHIVNQML</sequence>
<accession>A0A9Q8FQ99</accession>
<dbReference type="AlphaFoldDB" id="A0A9Q8FQ99"/>
<comment type="caution">
    <text evidence="3">The sequence shown here is derived from an EMBL/GenBank/DDBJ whole genome shotgun (WGS) entry which is preliminary data.</text>
</comment>
<dbReference type="InterPro" id="IPR035985">
    <property type="entry name" value="Ubiquitin-activating_enz"/>
</dbReference>
<gene>
    <name evidence="3" type="ORF">ERX40_06855</name>
</gene>
<dbReference type="InterPro" id="IPR045886">
    <property type="entry name" value="ThiF/MoeB/HesA"/>
</dbReference>
<dbReference type="SUPFAM" id="SSF69572">
    <property type="entry name" value="Activating enzymes of the ubiquitin-like proteins"/>
    <property type="match status" value="1"/>
</dbReference>
<protein>
    <submittedName>
        <fullName evidence="3">Thiamine/molybdopterin biosynthesis protein</fullName>
    </submittedName>
</protein>
<feature type="domain" description="THIF-type NAD/FAD binding fold" evidence="2">
    <location>
        <begin position="19"/>
        <end position="254"/>
    </location>
</feature>
<dbReference type="PANTHER" id="PTHR10953:SF102">
    <property type="entry name" value="ADENYLYLTRANSFERASE AND SULFURTRANSFERASE MOCS3"/>
    <property type="match status" value="1"/>
</dbReference>